<dbReference type="Proteomes" id="UP000222056">
    <property type="component" value="Unassembled WGS sequence"/>
</dbReference>
<dbReference type="OrthoDB" id="9815825at2"/>
<name>A0A1H6FJD4_THEAL</name>
<organism evidence="2 3">
    <name type="scientific">Thermoleophilum album</name>
    <dbReference type="NCBI Taxonomy" id="29539"/>
    <lineage>
        <taxon>Bacteria</taxon>
        <taxon>Bacillati</taxon>
        <taxon>Actinomycetota</taxon>
        <taxon>Thermoleophilia</taxon>
        <taxon>Thermoleophilales</taxon>
        <taxon>Thermoleophilaceae</taxon>
        <taxon>Thermoleophilum</taxon>
    </lineage>
</organism>
<gene>
    <name evidence="2" type="ORF">SAMN02745716_0371</name>
</gene>
<dbReference type="InterPro" id="IPR036291">
    <property type="entry name" value="NAD(P)-bd_dom_sf"/>
</dbReference>
<dbReference type="PANTHER" id="PTHR43377:SF1">
    <property type="entry name" value="BILIVERDIN REDUCTASE A"/>
    <property type="match status" value="1"/>
</dbReference>
<dbReference type="PANTHER" id="PTHR43377">
    <property type="entry name" value="BILIVERDIN REDUCTASE A"/>
    <property type="match status" value="1"/>
</dbReference>
<feature type="domain" description="Gfo/Idh/MocA-like oxidoreductase N-terminal" evidence="1">
    <location>
        <begin position="7"/>
        <end position="119"/>
    </location>
</feature>
<dbReference type="InterPro" id="IPR051450">
    <property type="entry name" value="Gfo/Idh/MocA_Oxidoreductases"/>
</dbReference>
<dbReference type="Pfam" id="PF01408">
    <property type="entry name" value="GFO_IDH_MocA"/>
    <property type="match status" value="1"/>
</dbReference>
<dbReference type="AlphaFoldDB" id="A0A1H6FJD4"/>
<dbReference type="Gene3D" id="3.40.50.720">
    <property type="entry name" value="NAD(P)-binding Rossmann-like Domain"/>
    <property type="match status" value="1"/>
</dbReference>
<reference evidence="3" key="1">
    <citation type="submission" date="2016-10" db="EMBL/GenBank/DDBJ databases">
        <authorList>
            <person name="Varghese N."/>
            <person name="Submissions S."/>
        </authorList>
    </citation>
    <scope>NUCLEOTIDE SEQUENCE [LARGE SCALE GENOMIC DNA]</scope>
    <source>
        <strain evidence="3">ATCC 35263</strain>
    </source>
</reference>
<protein>
    <submittedName>
        <fullName evidence="2">Oxidoreductase family, NAD-binding Rossmann fold</fullName>
    </submittedName>
</protein>
<dbReference type="EMBL" id="FNWJ01000001">
    <property type="protein sequence ID" value="SEH10512.1"/>
    <property type="molecule type" value="Genomic_DNA"/>
</dbReference>
<dbReference type="RefSeq" id="WP_093115703.1">
    <property type="nucleotide sequence ID" value="NZ_FNWJ01000001.1"/>
</dbReference>
<keyword evidence="3" id="KW-1185">Reference proteome</keyword>
<dbReference type="Gene3D" id="3.30.360.10">
    <property type="entry name" value="Dihydrodipicolinate Reductase, domain 2"/>
    <property type="match status" value="1"/>
</dbReference>
<evidence type="ECO:0000313" key="2">
    <source>
        <dbReference type="EMBL" id="SEH10512.1"/>
    </source>
</evidence>
<accession>A0A1H6FJD4</accession>
<dbReference type="SUPFAM" id="SSF55347">
    <property type="entry name" value="Glyceraldehyde-3-phosphate dehydrogenase-like, C-terminal domain"/>
    <property type="match status" value="1"/>
</dbReference>
<evidence type="ECO:0000259" key="1">
    <source>
        <dbReference type="Pfam" id="PF01408"/>
    </source>
</evidence>
<proteinExistence type="predicted"/>
<dbReference type="InterPro" id="IPR000683">
    <property type="entry name" value="Gfo/Idh/MocA-like_OxRdtase_N"/>
</dbReference>
<dbReference type="SUPFAM" id="SSF51735">
    <property type="entry name" value="NAD(P)-binding Rossmann-fold domains"/>
    <property type="match status" value="1"/>
</dbReference>
<dbReference type="GO" id="GO:0000166">
    <property type="term" value="F:nucleotide binding"/>
    <property type="evidence" value="ECO:0007669"/>
    <property type="project" value="InterPro"/>
</dbReference>
<evidence type="ECO:0000313" key="3">
    <source>
        <dbReference type="Proteomes" id="UP000222056"/>
    </source>
</evidence>
<sequence>MGGARRIRVGVVGAGNMGAHHARAYASLPHLCELVAVHDPNSMRARAVAARTGAFVCASLDELLDRVDAVSIASPSALHVEHTVRALERGCDVLVEKPLALGVAQARLVEQAAAACGPRAIVQVGHIEHFNPAVRELRKLVGDRALVALEMQRLSPWDGRIGDSDVIQDLMLHDIHVLLSLARAPLVHAAAVARSVRSASRADHAVATFAFADGLIAALCASRVTEEKVRRLAVTTDDSYVTLDYVRRTIEICRSTSLRSDRRDSRTYRQESIVERVFVPPEEPLVAQLASFLECVRERRSPEVGIAEGIRCLEVVERLQRSARAAIAAVDGEALAA</sequence>
<dbReference type="STRING" id="29539.SAMN02745716_0371"/>